<dbReference type="InterPro" id="IPR036597">
    <property type="entry name" value="Fido-like_dom_sf"/>
</dbReference>
<dbReference type="PANTHER" id="PTHR13504">
    <property type="entry name" value="FIDO DOMAIN-CONTAINING PROTEIN DDB_G0283145"/>
    <property type="match status" value="1"/>
</dbReference>
<evidence type="ECO:0000313" key="5">
    <source>
        <dbReference type="EMBL" id="APU47001.1"/>
    </source>
</evidence>
<dbReference type="RefSeq" id="WP_075667783.1">
    <property type="nucleotide sequence ID" value="NZ_CP019032.1"/>
</dbReference>
<dbReference type="Proteomes" id="UP000185427">
    <property type="component" value="Plasmid pSNU175-3"/>
</dbReference>
<name>A0A1L7GY89_LIMFE</name>
<accession>A0A1L7GY89</accession>
<reference evidence="5 6" key="1">
    <citation type="submission" date="2016-12" db="EMBL/GenBank/DDBJ databases">
        <title>Complete Genome Sequence of Lactobacillus fermentum Strain SNUV175, a Probiotic for Treatment of Bacterial Vaginosis.</title>
        <authorList>
            <person name="Lee S."/>
            <person name="You H.J."/>
            <person name="Kwon B."/>
            <person name="Ko G."/>
        </authorList>
    </citation>
    <scope>NUCLEOTIDE SEQUENCE [LARGE SCALE GENOMIC DNA]</scope>
    <source>
        <strain evidence="5 6">SNUV175</strain>
        <plasmid evidence="6">psnu175-3</plasmid>
    </source>
</reference>
<evidence type="ECO:0000256" key="1">
    <source>
        <dbReference type="PIRSR" id="PIRSR640198-1"/>
    </source>
</evidence>
<feature type="site" description="Important for autoinhibition of adenylyltransferase activity" evidence="3">
    <location>
        <position position="25"/>
    </location>
</feature>
<dbReference type="GO" id="GO:0005524">
    <property type="term" value="F:ATP binding"/>
    <property type="evidence" value="ECO:0007669"/>
    <property type="project" value="UniProtKB-KW"/>
</dbReference>
<feature type="binding site" evidence="2">
    <location>
        <begin position="163"/>
        <end position="170"/>
    </location>
    <ligand>
        <name>ATP</name>
        <dbReference type="ChEBI" id="CHEBI:30616"/>
    </ligand>
</feature>
<gene>
    <name evidence="5" type="ORF">BUW47_11265</name>
</gene>
<dbReference type="SUPFAM" id="SSF140931">
    <property type="entry name" value="Fic-like"/>
    <property type="match status" value="1"/>
</dbReference>
<dbReference type="InterPro" id="IPR003812">
    <property type="entry name" value="Fido"/>
</dbReference>
<geneLocation type="plasmid" evidence="6">
    <name>psnu175-3</name>
</geneLocation>
<proteinExistence type="predicted"/>
<dbReference type="EMBL" id="CP019032">
    <property type="protein sequence ID" value="APU47001.1"/>
    <property type="molecule type" value="Genomic_DNA"/>
</dbReference>
<dbReference type="PROSITE" id="PS51459">
    <property type="entry name" value="FIDO"/>
    <property type="match status" value="1"/>
</dbReference>
<dbReference type="OrthoDB" id="9813719at2"/>
<feature type="active site" evidence="1">
    <location>
        <position position="159"/>
    </location>
</feature>
<dbReference type="AlphaFoldDB" id="A0A1L7GY89"/>
<evidence type="ECO:0000313" key="6">
    <source>
        <dbReference type="Proteomes" id="UP000185427"/>
    </source>
</evidence>
<evidence type="ECO:0000259" key="4">
    <source>
        <dbReference type="PROSITE" id="PS51459"/>
    </source>
</evidence>
<protein>
    <recommendedName>
        <fullName evidence="4">Fido domain-containing protein</fullName>
    </recommendedName>
</protein>
<keyword evidence="5" id="KW-0614">Plasmid</keyword>
<dbReference type="PANTHER" id="PTHR13504:SF38">
    <property type="entry name" value="FIDO DOMAIN-CONTAINING PROTEIN"/>
    <property type="match status" value="1"/>
</dbReference>
<evidence type="ECO:0000256" key="3">
    <source>
        <dbReference type="PIRSR" id="PIRSR640198-3"/>
    </source>
</evidence>
<feature type="domain" description="Fido" evidence="4">
    <location>
        <begin position="77"/>
        <end position="217"/>
    </location>
</feature>
<keyword evidence="2" id="KW-0547">Nucleotide-binding</keyword>
<dbReference type="Pfam" id="PF02661">
    <property type="entry name" value="Fic"/>
    <property type="match status" value="1"/>
</dbReference>
<keyword evidence="2" id="KW-0067">ATP-binding</keyword>
<evidence type="ECO:0000256" key="2">
    <source>
        <dbReference type="PIRSR" id="PIRSR640198-2"/>
    </source>
</evidence>
<dbReference type="Gene3D" id="1.10.3290.10">
    <property type="entry name" value="Fido-like domain"/>
    <property type="match status" value="1"/>
</dbReference>
<sequence length="256" mass="30167">MKSHYSQDYIDDVLVRFAYHSTGIEGNTLTLRDTQRILEGHVLPSSGDHSLRELYEVDNHRRAFDYAFEEAEKGTPYSGYFVRQMHQLLTDRILVDAGQYKTAGNRIRGARFRTAEPWEVPMKVQEWCDNLNWRLAHAKNFDDRLEALLDSHIRFEQIHPFSDSNGRTGRMLINYSLIMDHQPLLVIERNDRDHYIDLEAEEDVQGLMTYAKQKLAQEREDMENFYIIAERQAKFEKEQWQKIQNGTLALPKSLDQ</sequence>
<dbReference type="InterPro" id="IPR040198">
    <property type="entry name" value="Fido_containing"/>
</dbReference>
<organism evidence="5 6">
    <name type="scientific">Limosilactobacillus fermentum</name>
    <name type="common">Lactobacillus fermentum</name>
    <dbReference type="NCBI Taxonomy" id="1613"/>
    <lineage>
        <taxon>Bacteria</taxon>
        <taxon>Bacillati</taxon>
        <taxon>Bacillota</taxon>
        <taxon>Bacilli</taxon>
        <taxon>Lactobacillales</taxon>
        <taxon>Lactobacillaceae</taxon>
        <taxon>Limosilactobacillus</taxon>
    </lineage>
</organism>